<dbReference type="Proteomes" id="UP000033944">
    <property type="component" value="Unassembled WGS sequence"/>
</dbReference>
<keyword evidence="10 15" id="KW-0418">Kinase</keyword>
<evidence type="ECO:0000256" key="9">
    <source>
        <dbReference type="ARBA" id="ARBA00022741"/>
    </source>
</evidence>
<dbReference type="InterPro" id="IPR018274">
    <property type="entry name" value="PEP_util_AS"/>
</dbReference>
<dbReference type="Gene3D" id="3.30.470.20">
    <property type="entry name" value="ATP-grasp fold, B domain"/>
    <property type="match status" value="1"/>
</dbReference>
<comment type="pathway">
    <text evidence="3 15">Carbohydrate biosynthesis; gluconeogenesis.</text>
</comment>
<dbReference type="Pfam" id="PF02896">
    <property type="entry name" value="PEP-utilizers_C"/>
    <property type="match status" value="1"/>
</dbReference>
<protein>
    <recommendedName>
        <fullName evidence="6 15">Phosphoenolpyruvate synthase</fullName>
        <shortName evidence="15">PEP synthase</shortName>
        <ecNumber evidence="5 15">2.7.9.2</ecNumber>
    </recommendedName>
    <alternativeName>
        <fullName evidence="13 15">Pyruvate, water dikinase</fullName>
    </alternativeName>
</protein>
<comment type="similarity">
    <text evidence="4 15">Belongs to the PEP-utilizing enzyme family.</text>
</comment>
<dbReference type="SUPFAM" id="SSF56059">
    <property type="entry name" value="Glutathione synthetase ATP-binding domain-like"/>
    <property type="match status" value="1"/>
</dbReference>
<evidence type="ECO:0000313" key="20">
    <source>
        <dbReference type="Proteomes" id="UP000033944"/>
    </source>
</evidence>
<dbReference type="InterPro" id="IPR008279">
    <property type="entry name" value="PEP-util_enz_mobile_dom"/>
</dbReference>
<dbReference type="SUPFAM" id="SSF52009">
    <property type="entry name" value="Phosphohistidine domain"/>
    <property type="match status" value="1"/>
</dbReference>
<evidence type="ECO:0000256" key="10">
    <source>
        <dbReference type="ARBA" id="ARBA00022777"/>
    </source>
</evidence>
<evidence type="ECO:0000256" key="6">
    <source>
        <dbReference type="ARBA" id="ARBA00021623"/>
    </source>
</evidence>
<evidence type="ECO:0000256" key="2">
    <source>
        <dbReference type="ARBA" id="ARBA00002988"/>
    </source>
</evidence>
<dbReference type="InterPro" id="IPR036637">
    <property type="entry name" value="Phosphohistidine_dom_sf"/>
</dbReference>
<dbReference type="PROSITE" id="PS00370">
    <property type="entry name" value="PEP_ENZYMES_PHOS_SITE"/>
    <property type="match status" value="1"/>
</dbReference>
<evidence type="ECO:0000256" key="14">
    <source>
        <dbReference type="ARBA" id="ARBA00047700"/>
    </source>
</evidence>
<evidence type="ECO:0000256" key="5">
    <source>
        <dbReference type="ARBA" id="ARBA00011996"/>
    </source>
</evidence>
<comment type="function">
    <text evidence="2 15">Catalyzes the phosphorylation of pyruvate to phosphoenolpyruvate.</text>
</comment>
<keyword evidence="7 15" id="KW-0808">Transferase</keyword>
<dbReference type="GO" id="GO:0005524">
    <property type="term" value="F:ATP binding"/>
    <property type="evidence" value="ECO:0007669"/>
    <property type="project" value="UniProtKB-KW"/>
</dbReference>
<evidence type="ECO:0000256" key="7">
    <source>
        <dbReference type="ARBA" id="ARBA00022679"/>
    </source>
</evidence>
<evidence type="ECO:0000256" key="15">
    <source>
        <dbReference type="PIRNR" id="PIRNR000854"/>
    </source>
</evidence>
<dbReference type="Gene3D" id="3.50.30.10">
    <property type="entry name" value="Phosphohistidine domain"/>
    <property type="match status" value="1"/>
</dbReference>
<sequence>MAAQKPLTLFFRDIDKDSLPDVGGKGANLGEMTQAKFPVPNGFAVTVASYDIFLEENKISEQINNLLKDVNVDNPDELQNASEKVQKLVSKAEVPESVKKDVLKSYWKLSGAFKKALVAVRSSATAEDLPGMSFAGQQATFLNIKGDSSLLLAVRDCWASLFTARAIFYRAQNNIKTEKVKISVIVQKMVQSNVSGVMFTIDPVTNDKERIIIESVWGLGEMIVQGSVVPDRYVVQKETFDILSKEISDQSIQLIKKGTVTSELEVPKSIRDKQKLTDAEIIKLAKIADALQKHYYFPQDIEWAKEGSDLFIVQTRPVTTIKEGKNKVAAGYKTAEIPILTGAGASPGIGTGQVKILKSPKEISKVKQGDVLVAPMTSPDYVPAMKRANAIITDEGGQTSHAAIVSRELGIPCVVGTKEATKLLKDDAVVTVDGSKGFIYLGGNVKLEKSEEAKKNYKTNLKTATKVYVNLAEKELANEMAKKNVNGVGLLRAEFMIAGIGIHPKEAIKNKKQGEFIEKLSADMSIFCKAFYPRPVVYRATDFKTNEYRSLPGGATWEPVEANPMLGFRGAYRYISSPEVFNLELQAIKNVREKYNNLWLMIPFVRSPLELTKVKKLIATEGLLESPTFKLWMMVEIPVNVIQIEDFIKVGIDGVSIGSNDLTMLTTGTDRDNAEVASAFDERSPSVLWSLRRVIRKCKKHGVTTSICGQAPSTYEDLVFKLVKYGVTSISVNPDAIDRVRSVIYEAEKEVVSKGRK</sequence>
<keyword evidence="11 15" id="KW-0067">ATP-binding</keyword>
<organism evidence="19 20">
    <name type="scientific">Candidatus Woesebacteria bacterium GW2011_GWB1_38_8b</name>
    <dbReference type="NCBI Taxonomy" id="1618571"/>
    <lineage>
        <taxon>Bacteria</taxon>
        <taxon>Candidatus Woeseibacteriota</taxon>
    </lineage>
</organism>
<dbReference type="SUPFAM" id="SSF51621">
    <property type="entry name" value="Phosphoenolpyruvate/pyruvate domain"/>
    <property type="match status" value="1"/>
</dbReference>
<dbReference type="InterPro" id="IPR015813">
    <property type="entry name" value="Pyrv/PenolPyrv_kinase-like_dom"/>
</dbReference>
<reference evidence="19 20" key="1">
    <citation type="journal article" date="2015" name="Nature">
        <title>rRNA introns, odd ribosomes, and small enigmatic genomes across a large radiation of phyla.</title>
        <authorList>
            <person name="Brown C.T."/>
            <person name="Hug L.A."/>
            <person name="Thomas B.C."/>
            <person name="Sharon I."/>
            <person name="Castelle C.J."/>
            <person name="Singh A."/>
            <person name="Wilkins M.J."/>
            <person name="Williams K.H."/>
            <person name="Banfield J.F."/>
        </authorList>
    </citation>
    <scope>NUCLEOTIDE SEQUENCE [LARGE SCALE GENOMIC DNA]</scope>
</reference>
<dbReference type="InterPro" id="IPR006319">
    <property type="entry name" value="PEP_synth"/>
</dbReference>
<keyword evidence="8 15" id="KW-0479">Metal-binding</keyword>
<dbReference type="Gene3D" id="3.20.20.60">
    <property type="entry name" value="Phosphoenolpyruvate-binding domains"/>
    <property type="match status" value="1"/>
</dbReference>
<evidence type="ECO:0000259" key="16">
    <source>
        <dbReference type="Pfam" id="PF00391"/>
    </source>
</evidence>
<feature type="domain" description="Pyruvate phosphate dikinase AMP/ATP-binding" evidence="17">
    <location>
        <begin position="21"/>
        <end position="329"/>
    </location>
</feature>
<dbReference type="UniPathway" id="UPA00138"/>
<evidence type="ECO:0000256" key="12">
    <source>
        <dbReference type="ARBA" id="ARBA00022842"/>
    </source>
</evidence>
<evidence type="ECO:0000256" key="8">
    <source>
        <dbReference type="ARBA" id="ARBA00022723"/>
    </source>
</evidence>
<evidence type="ECO:0000256" key="13">
    <source>
        <dbReference type="ARBA" id="ARBA00033470"/>
    </source>
</evidence>
<dbReference type="InterPro" id="IPR002192">
    <property type="entry name" value="PPDK_AMP/ATP-bd"/>
</dbReference>
<evidence type="ECO:0000313" key="19">
    <source>
        <dbReference type="EMBL" id="KKQ87358.1"/>
    </source>
</evidence>
<evidence type="ECO:0000259" key="18">
    <source>
        <dbReference type="Pfam" id="PF02896"/>
    </source>
</evidence>
<evidence type="ECO:0000259" key="17">
    <source>
        <dbReference type="Pfam" id="PF01326"/>
    </source>
</evidence>
<dbReference type="EC" id="2.7.9.2" evidence="5 15"/>
<evidence type="ECO:0000256" key="4">
    <source>
        <dbReference type="ARBA" id="ARBA00007837"/>
    </source>
</evidence>
<evidence type="ECO:0000256" key="3">
    <source>
        <dbReference type="ARBA" id="ARBA00004742"/>
    </source>
</evidence>
<keyword evidence="19" id="KW-0670">Pyruvate</keyword>
<dbReference type="GO" id="GO:0008986">
    <property type="term" value="F:pyruvate, water dikinase activity"/>
    <property type="evidence" value="ECO:0007669"/>
    <property type="project" value="UniProtKB-EC"/>
</dbReference>
<keyword evidence="9 15" id="KW-0547">Nucleotide-binding</keyword>
<dbReference type="PATRIC" id="fig|1618571.3.peg.291"/>
<dbReference type="PIRSF" id="PIRSF000854">
    <property type="entry name" value="PEP_synthase"/>
    <property type="match status" value="1"/>
</dbReference>
<evidence type="ECO:0000256" key="11">
    <source>
        <dbReference type="ARBA" id="ARBA00022840"/>
    </source>
</evidence>
<dbReference type="NCBIfam" id="NF005057">
    <property type="entry name" value="PRK06464.1"/>
    <property type="match status" value="1"/>
</dbReference>
<dbReference type="AlphaFoldDB" id="A0A0G0L5S2"/>
<dbReference type="InterPro" id="IPR013815">
    <property type="entry name" value="ATP_grasp_subdomain_1"/>
</dbReference>
<dbReference type="PANTHER" id="PTHR43030:SF1">
    <property type="entry name" value="PHOSPHOENOLPYRUVATE SYNTHASE"/>
    <property type="match status" value="1"/>
</dbReference>
<dbReference type="Pfam" id="PF01326">
    <property type="entry name" value="PPDK_N"/>
    <property type="match status" value="1"/>
</dbReference>
<dbReference type="PANTHER" id="PTHR43030">
    <property type="entry name" value="PHOSPHOENOLPYRUVATE SYNTHASE"/>
    <property type="match status" value="1"/>
</dbReference>
<keyword evidence="12 15" id="KW-0460">Magnesium</keyword>
<feature type="domain" description="PEP-utilising enzyme mobile" evidence="16">
    <location>
        <begin position="367"/>
        <end position="437"/>
    </location>
</feature>
<dbReference type="FunFam" id="3.30.1490.20:FF:000010">
    <property type="entry name" value="Phosphoenolpyruvate synthase"/>
    <property type="match status" value="1"/>
</dbReference>
<dbReference type="Pfam" id="PF00391">
    <property type="entry name" value="PEP-utilizers"/>
    <property type="match status" value="1"/>
</dbReference>
<comment type="catalytic activity">
    <reaction evidence="14 15">
        <text>pyruvate + ATP + H2O = phosphoenolpyruvate + AMP + phosphate + 2 H(+)</text>
        <dbReference type="Rhea" id="RHEA:11364"/>
        <dbReference type="ChEBI" id="CHEBI:15361"/>
        <dbReference type="ChEBI" id="CHEBI:15377"/>
        <dbReference type="ChEBI" id="CHEBI:15378"/>
        <dbReference type="ChEBI" id="CHEBI:30616"/>
        <dbReference type="ChEBI" id="CHEBI:43474"/>
        <dbReference type="ChEBI" id="CHEBI:58702"/>
        <dbReference type="ChEBI" id="CHEBI:456215"/>
        <dbReference type="EC" id="2.7.9.2"/>
    </reaction>
</comment>
<accession>A0A0G0L5S2</accession>
<comment type="cofactor">
    <cofactor evidence="1 15">
        <name>Mg(2+)</name>
        <dbReference type="ChEBI" id="CHEBI:18420"/>
    </cofactor>
</comment>
<feature type="domain" description="PEP-utilising enzyme C-terminal" evidence="18">
    <location>
        <begin position="453"/>
        <end position="747"/>
    </location>
</feature>
<dbReference type="InterPro" id="IPR000121">
    <property type="entry name" value="PEP_util_C"/>
</dbReference>
<name>A0A0G0L5S2_9BACT</name>
<dbReference type="GO" id="GO:0006094">
    <property type="term" value="P:gluconeogenesis"/>
    <property type="evidence" value="ECO:0007669"/>
    <property type="project" value="UniProtKB-UniPathway"/>
</dbReference>
<dbReference type="EMBL" id="LBVN01000007">
    <property type="protein sequence ID" value="KKQ87358.1"/>
    <property type="molecule type" value="Genomic_DNA"/>
</dbReference>
<comment type="caution">
    <text evidence="19">The sequence shown here is derived from an EMBL/GenBank/DDBJ whole genome shotgun (WGS) entry which is preliminary data.</text>
</comment>
<dbReference type="InterPro" id="IPR040442">
    <property type="entry name" value="Pyrv_kinase-like_dom_sf"/>
</dbReference>
<dbReference type="Gene3D" id="3.30.1490.20">
    <property type="entry name" value="ATP-grasp fold, A domain"/>
    <property type="match status" value="1"/>
</dbReference>
<proteinExistence type="inferred from homology"/>
<evidence type="ECO:0000256" key="1">
    <source>
        <dbReference type="ARBA" id="ARBA00001946"/>
    </source>
</evidence>
<dbReference type="GO" id="GO:0046872">
    <property type="term" value="F:metal ion binding"/>
    <property type="evidence" value="ECO:0007669"/>
    <property type="project" value="UniProtKB-KW"/>
</dbReference>
<gene>
    <name evidence="19" type="ORF">UT10_C0007G0016</name>
</gene>
<dbReference type="NCBIfam" id="TIGR01418">
    <property type="entry name" value="PEP_synth"/>
    <property type="match status" value="1"/>
</dbReference>